<evidence type="ECO:0000313" key="4">
    <source>
        <dbReference type="Proteomes" id="UP000006591"/>
    </source>
</evidence>
<evidence type="ECO:0000256" key="1">
    <source>
        <dbReference type="SAM" id="MobiDB-lite"/>
    </source>
</evidence>
<evidence type="ECO:0000313" key="3">
    <source>
        <dbReference type="EnsemblPlants" id="ONIVA07G12170.2"/>
    </source>
</evidence>
<reference evidence="3" key="1">
    <citation type="submission" date="2015-04" db="UniProtKB">
        <authorList>
            <consortium name="EnsemblPlants"/>
        </authorList>
    </citation>
    <scope>IDENTIFICATION</scope>
    <source>
        <strain evidence="3">SL10</strain>
    </source>
</reference>
<keyword evidence="4" id="KW-1185">Reference proteome</keyword>
<proteinExistence type="predicted"/>
<keyword evidence="2" id="KW-1133">Transmembrane helix</keyword>
<name>A0A0E0I0J0_ORYNI</name>
<evidence type="ECO:0000256" key="2">
    <source>
        <dbReference type="SAM" id="Phobius"/>
    </source>
</evidence>
<sequence>MQPRCYPPGHLRCRRQHARVRPPPGRPLGGAPPFRHYPPGTTRPGASPAASDRHRISSAVRLPAAAREDHMEAAAIDQSWGSKERNYIRLLSDYHVQILLPALFFTLCIGLLSLVVFGGPGSMAGLGKATSSTMATMKVAGMSTAKNGLLKFVNRKL</sequence>
<organism evidence="3">
    <name type="scientific">Oryza nivara</name>
    <name type="common">Indian wild rice</name>
    <name type="synonym">Oryza sativa f. spontanea</name>
    <dbReference type="NCBI Taxonomy" id="4536"/>
    <lineage>
        <taxon>Eukaryota</taxon>
        <taxon>Viridiplantae</taxon>
        <taxon>Streptophyta</taxon>
        <taxon>Embryophyta</taxon>
        <taxon>Tracheophyta</taxon>
        <taxon>Spermatophyta</taxon>
        <taxon>Magnoliopsida</taxon>
        <taxon>Liliopsida</taxon>
        <taxon>Poales</taxon>
        <taxon>Poaceae</taxon>
        <taxon>BOP clade</taxon>
        <taxon>Oryzoideae</taxon>
        <taxon>Oryzeae</taxon>
        <taxon>Oryzinae</taxon>
        <taxon>Oryza</taxon>
    </lineage>
</organism>
<dbReference type="Gramene" id="ONIVA07G12170.2">
    <property type="protein sequence ID" value="ONIVA07G12170.2"/>
    <property type="gene ID" value="ONIVA07G12170"/>
</dbReference>
<keyword evidence="2" id="KW-0812">Transmembrane</keyword>
<feature type="transmembrane region" description="Helical" evidence="2">
    <location>
        <begin position="98"/>
        <end position="118"/>
    </location>
</feature>
<dbReference type="Proteomes" id="UP000006591">
    <property type="component" value="Chromosome 7"/>
</dbReference>
<dbReference type="HOGENOM" id="CLU_141893_0_0_1"/>
<dbReference type="EnsemblPlants" id="ONIVA07G12170.2">
    <property type="protein sequence ID" value="ONIVA07G12170.2"/>
    <property type="gene ID" value="ONIVA07G12170"/>
</dbReference>
<accession>A0A0E0I0J0</accession>
<feature type="region of interest" description="Disordered" evidence="1">
    <location>
        <begin position="1"/>
        <end position="54"/>
    </location>
</feature>
<feature type="compositionally biased region" description="Basic residues" evidence="1">
    <location>
        <begin position="11"/>
        <end position="20"/>
    </location>
</feature>
<reference evidence="3" key="2">
    <citation type="submission" date="2018-04" db="EMBL/GenBank/DDBJ databases">
        <title>OnivRS2 (Oryza nivara Reference Sequence Version 2).</title>
        <authorList>
            <person name="Zhang J."/>
            <person name="Kudrna D."/>
            <person name="Lee S."/>
            <person name="Talag J."/>
            <person name="Rajasekar S."/>
            <person name="Welchert J."/>
            <person name="Hsing Y.-I."/>
            <person name="Wing R.A."/>
        </authorList>
    </citation>
    <scope>NUCLEOTIDE SEQUENCE [LARGE SCALE GENOMIC DNA]</scope>
    <source>
        <strain evidence="3">SL10</strain>
    </source>
</reference>
<dbReference type="AlphaFoldDB" id="A0A0E0I0J0"/>
<protein>
    <submittedName>
        <fullName evidence="3">Uncharacterized protein</fullName>
    </submittedName>
</protein>
<keyword evidence="2" id="KW-0472">Membrane</keyword>